<feature type="transmembrane region" description="Helical" evidence="8">
    <location>
        <begin position="176"/>
        <end position="198"/>
    </location>
</feature>
<reference evidence="10 11" key="1">
    <citation type="submission" date="2018-08" db="EMBL/GenBank/DDBJ databases">
        <title>Genomic Encyclopedia of Archaeal and Bacterial Type Strains, Phase II (KMG-II): from individual species to whole genera.</title>
        <authorList>
            <person name="Goeker M."/>
        </authorList>
    </citation>
    <scope>NUCLEOTIDE SEQUENCE [LARGE SCALE GENOMIC DNA]</scope>
    <source>
        <strain evidence="10 11">DSM 582</strain>
    </source>
</reference>
<protein>
    <submittedName>
        <fullName evidence="10">Spermidine/putrescine transport system permease protein</fullName>
    </submittedName>
</protein>
<evidence type="ECO:0000256" key="1">
    <source>
        <dbReference type="ARBA" id="ARBA00004429"/>
    </source>
</evidence>
<evidence type="ECO:0000313" key="10">
    <source>
        <dbReference type="EMBL" id="REG26950.1"/>
    </source>
</evidence>
<feature type="transmembrane region" description="Helical" evidence="8">
    <location>
        <begin position="12"/>
        <end position="33"/>
    </location>
</feature>
<evidence type="ECO:0000256" key="2">
    <source>
        <dbReference type="ARBA" id="ARBA00022448"/>
    </source>
</evidence>
<keyword evidence="3" id="KW-1003">Cell membrane</keyword>
<comment type="similarity">
    <text evidence="8">Belongs to the binding-protein-dependent transport system permease family.</text>
</comment>
<evidence type="ECO:0000313" key="11">
    <source>
        <dbReference type="Proteomes" id="UP000256794"/>
    </source>
</evidence>
<sequence length="265" mass="29097">MHNDQPGRISTAFVYVAILFLASPLLAVIPISFTSKRFLSMPDGDWSLRHYQELLSNQQWHDGILTSVTIAALAAILATVFATLFCIGIWYVKSRFTHAFVGIVLAPLAVPPIISALALYFFVTRTNTFDTLLGVVISHAVMSVPYAVVTLLVTLSQVDRRIELAARNLGASVWQTTFWVVLPNIRFGVLTAAFLSFVMSWEEIAVTLFVTSVKIVTLPRMIWAGLRDNVDPVIAAISVALILLTVLGMVLKLIAELRAGPRTQG</sequence>
<gene>
    <name evidence="10" type="ORF">ATH84_10789</name>
</gene>
<feature type="transmembrane region" description="Helical" evidence="8">
    <location>
        <begin position="135"/>
        <end position="155"/>
    </location>
</feature>
<dbReference type="RefSeq" id="WP_052096336.1">
    <property type="nucleotide sequence ID" value="NZ_CP035284.1"/>
</dbReference>
<comment type="subcellular location">
    <subcellularLocation>
        <location evidence="1">Cell inner membrane</location>
        <topology evidence="1">Multi-pass membrane protein</topology>
    </subcellularLocation>
    <subcellularLocation>
        <location evidence="8">Cell membrane</location>
        <topology evidence="8">Multi-pass membrane protein</topology>
    </subcellularLocation>
</comment>
<dbReference type="SUPFAM" id="SSF161098">
    <property type="entry name" value="MetI-like"/>
    <property type="match status" value="1"/>
</dbReference>
<comment type="caution">
    <text evidence="10">The sequence shown here is derived from an EMBL/GenBank/DDBJ whole genome shotgun (WGS) entry which is preliminary data.</text>
</comment>
<keyword evidence="2 8" id="KW-0813">Transport</keyword>
<feature type="transmembrane region" description="Helical" evidence="8">
    <location>
        <begin position="233"/>
        <end position="255"/>
    </location>
</feature>
<feature type="transmembrane region" description="Helical" evidence="8">
    <location>
        <begin position="99"/>
        <end position="123"/>
    </location>
</feature>
<dbReference type="InterPro" id="IPR035906">
    <property type="entry name" value="MetI-like_sf"/>
</dbReference>
<feature type="domain" description="ABC transmembrane type-1" evidence="9">
    <location>
        <begin position="64"/>
        <end position="255"/>
    </location>
</feature>
<evidence type="ECO:0000256" key="7">
    <source>
        <dbReference type="ARBA" id="ARBA00023136"/>
    </source>
</evidence>
<accession>A0AAQ0HC31</accession>
<dbReference type="PANTHER" id="PTHR43357:SF4">
    <property type="entry name" value="INNER MEMBRANE ABC TRANSPORTER PERMEASE PROTEIN YDCV"/>
    <property type="match status" value="1"/>
</dbReference>
<name>A0AAQ0HC31_PARVE</name>
<keyword evidence="5 8" id="KW-0812">Transmembrane</keyword>
<evidence type="ECO:0000256" key="5">
    <source>
        <dbReference type="ARBA" id="ARBA00022692"/>
    </source>
</evidence>
<keyword evidence="4" id="KW-0997">Cell inner membrane</keyword>
<keyword evidence="7 8" id="KW-0472">Membrane</keyword>
<keyword evidence="11" id="KW-1185">Reference proteome</keyword>
<evidence type="ECO:0000256" key="6">
    <source>
        <dbReference type="ARBA" id="ARBA00022989"/>
    </source>
</evidence>
<dbReference type="InterPro" id="IPR000515">
    <property type="entry name" value="MetI-like"/>
</dbReference>
<dbReference type="PROSITE" id="PS50928">
    <property type="entry name" value="ABC_TM1"/>
    <property type="match status" value="1"/>
</dbReference>
<proteinExistence type="inferred from homology"/>
<dbReference type="Proteomes" id="UP000256794">
    <property type="component" value="Unassembled WGS sequence"/>
</dbReference>
<dbReference type="CDD" id="cd06261">
    <property type="entry name" value="TM_PBP2"/>
    <property type="match status" value="1"/>
</dbReference>
<organism evidence="10 11">
    <name type="scientific">Paracoccus versutus</name>
    <name type="common">Thiobacillus versutus</name>
    <dbReference type="NCBI Taxonomy" id="34007"/>
    <lineage>
        <taxon>Bacteria</taxon>
        <taxon>Pseudomonadati</taxon>
        <taxon>Pseudomonadota</taxon>
        <taxon>Alphaproteobacteria</taxon>
        <taxon>Rhodobacterales</taxon>
        <taxon>Paracoccaceae</taxon>
        <taxon>Paracoccus</taxon>
    </lineage>
</organism>
<feature type="transmembrane region" description="Helical" evidence="8">
    <location>
        <begin position="64"/>
        <end position="92"/>
    </location>
</feature>
<evidence type="ECO:0000256" key="3">
    <source>
        <dbReference type="ARBA" id="ARBA00022475"/>
    </source>
</evidence>
<keyword evidence="6 8" id="KW-1133">Transmembrane helix</keyword>
<dbReference type="GO" id="GO:0055085">
    <property type="term" value="P:transmembrane transport"/>
    <property type="evidence" value="ECO:0007669"/>
    <property type="project" value="InterPro"/>
</dbReference>
<evidence type="ECO:0000256" key="8">
    <source>
        <dbReference type="RuleBase" id="RU363032"/>
    </source>
</evidence>
<dbReference type="AlphaFoldDB" id="A0AAQ0HC31"/>
<evidence type="ECO:0000259" key="9">
    <source>
        <dbReference type="PROSITE" id="PS50928"/>
    </source>
</evidence>
<dbReference type="EMBL" id="QUMX01000078">
    <property type="protein sequence ID" value="REG26950.1"/>
    <property type="molecule type" value="Genomic_DNA"/>
</dbReference>
<dbReference type="GO" id="GO:0005886">
    <property type="term" value="C:plasma membrane"/>
    <property type="evidence" value="ECO:0007669"/>
    <property type="project" value="UniProtKB-SubCell"/>
</dbReference>
<dbReference type="Gene3D" id="1.10.3720.10">
    <property type="entry name" value="MetI-like"/>
    <property type="match status" value="1"/>
</dbReference>
<dbReference type="Pfam" id="PF00528">
    <property type="entry name" value="BPD_transp_1"/>
    <property type="match status" value="1"/>
</dbReference>
<dbReference type="PANTHER" id="PTHR43357">
    <property type="entry name" value="INNER MEMBRANE ABC TRANSPORTER PERMEASE PROTEIN YDCV"/>
    <property type="match status" value="1"/>
</dbReference>
<evidence type="ECO:0000256" key="4">
    <source>
        <dbReference type="ARBA" id="ARBA00022519"/>
    </source>
</evidence>